<proteinExistence type="predicted"/>
<accession>A0A915BD84</accession>
<sequence>MRCYFTLFIFLPVSLSLRCLKCSASSQNSSCYEKPSLHRSQHCESPHCQVWKLYSEITGQIYMFERGCSWTCARGCVTLADMENRFISCSSCCETDNCNNDNAASVTCAFQVLGAVTLFTSCVRLFVHSTL</sequence>
<evidence type="ECO:0000256" key="1">
    <source>
        <dbReference type="SAM" id="SignalP"/>
    </source>
</evidence>
<evidence type="ECO:0000313" key="2">
    <source>
        <dbReference type="Proteomes" id="UP000887569"/>
    </source>
</evidence>
<dbReference type="WBParaSite" id="PgR035X_g035_t01">
    <property type="protein sequence ID" value="PgR035X_g035_t01"/>
    <property type="gene ID" value="PgR035X_g035"/>
</dbReference>
<reference evidence="3" key="1">
    <citation type="submission" date="2022-11" db="UniProtKB">
        <authorList>
            <consortium name="WormBaseParasite"/>
        </authorList>
    </citation>
    <scope>IDENTIFICATION</scope>
</reference>
<feature type="signal peptide" evidence="1">
    <location>
        <begin position="1"/>
        <end position="16"/>
    </location>
</feature>
<dbReference type="InterPro" id="IPR045860">
    <property type="entry name" value="Snake_toxin-like_sf"/>
</dbReference>
<dbReference type="Proteomes" id="UP000887569">
    <property type="component" value="Unplaced"/>
</dbReference>
<dbReference type="AlphaFoldDB" id="A0A915BD84"/>
<keyword evidence="2" id="KW-1185">Reference proteome</keyword>
<organism evidence="2 3">
    <name type="scientific">Parascaris univalens</name>
    <name type="common">Nematode worm</name>
    <dbReference type="NCBI Taxonomy" id="6257"/>
    <lineage>
        <taxon>Eukaryota</taxon>
        <taxon>Metazoa</taxon>
        <taxon>Ecdysozoa</taxon>
        <taxon>Nematoda</taxon>
        <taxon>Chromadorea</taxon>
        <taxon>Rhabditida</taxon>
        <taxon>Spirurina</taxon>
        <taxon>Ascaridomorpha</taxon>
        <taxon>Ascaridoidea</taxon>
        <taxon>Ascarididae</taxon>
        <taxon>Parascaris</taxon>
    </lineage>
</organism>
<evidence type="ECO:0000313" key="3">
    <source>
        <dbReference type="WBParaSite" id="PgR035X_g035_t01"/>
    </source>
</evidence>
<dbReference type="CDD" id="cd00117">
    <property type="entry name" value="TFP"/>
    <property type="match status" value="1"/>
</dbReference>
<name>A0A915BD84_PARUN</name>
<keyword evidence="1" id="KW-0732">Signal</keyword>
<feature type="chain" id="PRO_5037484088" evidence="1">
    <location>
        <begin position="17"/>
        <end position="131"/>
    </location>
</feature>
<dbReference type="SUPFAM" id="SSF57302">
    <property type="entry name" value="Snake toxin-like"/>
    <property type="match status" value="1"/>
</dbReference>
<protein>
    <submittedName>
        <fullName evidence="3">Snake toxin/toxin-like domain-containing protein</fullName>
    </submittedName>
</protein>